<comment type="similarity">
    <text evidence="1 5">Belongs to the iron/ascorbate-dependent oxidoreductase family.</text>
</comment>
<feature type="domain" description="Fe2OG dioxygenase" evidence="6">
    <location>
        <begin position="182"/>
        <end position="282"/>
    </location>
</feature>
<gene>
    <name evidence="7" type="ORF">AT9943_LOCUS219</name>
</gene>
<dbReference type="InterPro" id="IPR005123">
    <property type="entry name" value="Oxoglu/Fe-dep_dioxygenase_dom"/>
</dbReference>
<evidence type="ECO:0000256" key="4">
    <source>
        <dbReference type="ARBA" id="ARBA00023004"/>
    </source>
</evidence>
<keyword evidence="4 5" id="KW-0408">Iron</keyword>
<evidence type="ECO:0000256" key="2">
    <source>
        <dbReference type="ARBA" id="ARBA00022723"/>
    </source>
</evidence>
<dbReference type="InterPro" id="IPR044861">
    <property type="entry name" value="IPNS-like_FE2OG_OXY"/>
</dbReference>
<evidence type="ECO:0000256" key="3">
    <source>
        <dbReference type="ARBA" id="ARBA00023002"/>
    </source>
</evidence>
<evidence type="ECO:0000313" key="7">
    <source>
        <dbReference type="EMBL" id="CAD5311614.1"/>
    </source>
</evidence>
<accession>A0A7G2DSI5</accession>
<dbReference type="Pfam" id="PF03171">
    <property type="entry name" value="2OG-FeII_Oxy"/>
    <property type="match status" value="1"/>
</dbReference>
<reference evidence="7 8" key="1">
    <citation type="submission" date="2020-09" db="EMBL/GenBank/DDBJ databases">
        <authorList>
            <person name="Ashkenazy H."/>
        </authorList>
    </citation>
    <scope>NUCLEOTIDE SEQUENCE [LARGE SCALE GENOMIC DNA]</scope>
    <source>
        <strain evidence="8">cv. Cdm-0</strain>
    </source>
</reference>
<dbReference type="Pfam" id="PF14226">
    <property type="entry name" value="DIOX_N"/>
    <property type="match status" value="1"/>
</dbReference>
<dbReference type="InterPro" id="IPR026992">
    <property type="entry name" value="DIOX_N"/>
</dbReference>
<dbReference type="FunFam" id="2.60.120.330:FF:000026">
    <property type="entry name" value="DIBOA-glucoside dioxygenase BX6"/>
    <property type="match status" value="1"/>
</dbReference>
<proteinExistence type="inferred from homology"/>
<dbReference type="PANTHER" id="PTHR10209:SF742">
    <property type="entry name" value="1-AMINOCYCLOPROPANE-1-CARBOXYLATE OXIDASE HOMOLOG 4-RELATED"/>
    <property type="match status" value="1"/>
</dbReference>
<protein>
    <submittedName>
        <fullName evidence="7">(thale cress) hypothetical protein</fullName>
    </submittedName>
</protein>
<evidence type="ECO:0000256" key="1">
    <source>
        <dbReference type="ARBA" id="ARBA00008056"/>
    </source>
</evidence>
<dbReference type="PROSITE" id="PS51471">
    <property type="entry name" value="FE2OG_OXY"/>
    <property type="match status" value="1"/>
</dbReference>
<dbReference type="GO" id="GO:0051213">
    <property type="term" value="F:dioxygenase activity"/>
    <property type="evidence" value="ECO:0007669"/>
    <property type="project" value="UniProtKB-ARBA"/>
</dbReference>
<dbReference type="EMBL" id="LR881466">
    <property type="protein sequence ID" value="CAD5311614.1"/>
    <property type="molecule type" value="Genomic_DNA"/>
</dbReference>
<dbReference type="Gene3D" id="2.60.120.330">
    <property type="entry name" value="B-lactam Antibiotic, Isopenicillin N Synthase, Chain"/>
    <property type="match status" value="1"/>
</dbReference>
<dbReference type="Proteomes" id="UP000516314">
    <property type="component" value="Chromosome 1"/>
</dbReference>
<dbReference type="AlphaFoldDB" id="A0A7G2DSI5"/>
<dbReference type="SUPFAM" id="SSF51197">
    <property type="entry name" value="Clavaminate synthase-like"/>
    <property type="match status" value="1"/>
</dbReference>
<dbReference type="PANTHER" id="PTHR10209">
    <property type="entry name" value="OXIDOREDUCTASE, 2OG-FE II OXYGENASE FAMILY PROTEIN"/>
    <property type="match status" value="1"/>
</dbReference>
<keyword evidence="2 5" id="KW-0479">Metal-binding</keyword>
<evidence type="ECO:0000256" key="5">
    <source>
        <dbReference type="RuleBase" id="RU003682"/>
    </source>
</evidence>
<evidence type="ECO:0000313" key="8">
    <source>
        <dbReference type="Proteomes" id="UP000516314"/>
    </source>
</evidence>
<name>A0A7G2DSI5_ARATH</name>
<dbReference type="InterPro" id="IPR027443">
    <property type="entry name" value="IPNS-like_sf"/>
</dbReference>
<evidence type="ECO:0000259" key="6">
    <source>
        <dbReference type="PROSITE" id="PS51471"/>
    </source>
</evidence>
<organism evidence="7 8">
    <name type="scientific">Arabidopsis thaliana</name>
    <name type="common">Mouse-ear cress</name>
    <dbReference type="NCBI Taxonomy" id="3702"/>
    <lineage>
        <taxon>Eukaryota</taxon>
        <taxon>Viridiplantae</taxon>
        <taxon>Streptophyta</taxon>
        <taxon>Embryophyta</taxon>
        <taxon>Tracheophyta</taxon>
        <taxon>Spermatophyta</taxon>
        <taxon>Magnoliopsida</taxon>
        <taxon>eudicotyledons</taxon>
        <taxon>Gunneridae</taxon>
        <taxon>Pentapetalae</taxon>
        <taxon>rosids</taxon>
        <taxon>malvids</taxon>
        <taxon>Brassicales</taxon>
        <taxon>Brassicaceae</taxon>
        <taxon>Camelineae</taxon>
        <taxon>Arabidopsis</taxon>
    </lineage>
</organism>
<dbReference type="GO" id="GO:0046872">
    <property type="term" value="F:metal ion binding"/>
    <property type="evidence" value="ECO:0007669"/>
    <property type="project" value="UniProtKB-KW"/>
</dbReference>
<sequence length="333" mass="36963">MESSDRSSQAKAFDETKTGVKGLVASGIKEIPAMFHTPPDTLTSLKQTAPPSQQLTIPTVDLKGGSMDLISRRSVVEKIGDASERWGFFQVVNHGISVEVMERMKEGIRRPGSEETAANWRDTLACYMAPDPPKLQDLPAVCGEIMMEYSKQLMTLGEFLFELLSEALGLNPNHLKDMGCAKSHIMFGQYYPPCPQPDLTLGISKHTDFSFITILLQDNIGGLQVIHDQCWVDVSPVPGALVINIGDLLQLISNDKFISAEHRVIANGSSEPRISMPCFVSTFMKPNPRIYGSIKELLSEQNPAKYRDLTITEFSNTFRSQTISHPALHHFRI</sequence>
<keyword evidence="3 5" id="KW-0560">Oxidoreductase</keyword>